<dbReference type="Proteomes" id="UP000193719">
    <property type="component" value="Unassembled WGS sequence"/>
</dbReference>
<proteinExistence type="predicted"/>
<name>A0A1Y1VP10_9FUNG</name>
<evidence type="ECO:0000313" key="3">
    <source>
        <dbReference type="Proteomes" id="UP000193719"/>
    </source>
</evidence>
<dbReference type="EMBL" id="MCFH01000002">
    <property type="protein sequence ID" value="ORX60110.1"/>
    <property type="molecule type" value="Genomic_DNA"/>
</dbReference>
<comment type="caution">
    <text evidence="2">The sequence shown here is derived from an EMBL/GenBank/DDBJ whole genome shotgun (WGS) entry which is preliminary data.</text>
</comment>
<dbReference type="AlphaFoldDB" id="A0A1Y1VP10"/>
<keyword evidence="3" id="KW-1185">Reference proteome</keyword>
<reference evidence="2 3" key="2">
    <citation type="submission" date="2016-08" db="EMBL/GenBank/DDBJ databases">
        <title>Pervasive Adenine N6-methylation of Active Genes in Fungi.</title>
        <authorList>
            <consortium name="DOE Joint Genome Institute"/>
            <person name="Mondo S.J."/>
            <person name="Dannebaum R.O."/>
            <person name="Kuo R.C."/>
            <person name="Labutti K."/>
            <person name="Haridas S."/>
            <person name="Kuo A."/>
            <person name="Salamov A."/>
            <person name="Ahrendt S.R."/>
            <person name="Lipzen A."/>
            <person name="Sullivan W."/>
            <person name="Andreopoulos W.B."/>
            <person name="Clum A."/>
            <person name="Lindquist E."/>
            <person name="Daum C."/>
            <person name="Ramamoorthy G.K."/>
            <person name="Gryganskyi A."/>
            <person name="Culley D."/>
            <person name="Magnuson J.K."/>
            <person name="James T.Y."/>
            <person name="O'Malley M.A."/>
            <person name="Stajich J.E."/>
            <person name="Spatafora J.W."/>
            <person name="Visel A."/>
            <person name="Grigoriev I.V."/>
        </authorList>
    </citation>
    <scope>NUCLEOTIDE SEQUENCE [LARGE SCALE GENOMIC DNA]</scope>
    <source>
        <strain evidence="3">finn</strain>
    </source>
</reference>
<sequence length="62" mass="7108">MLSNNYSSNNNKPIKVESMYDYTKPLFSKGSIIPTPKHFINDTGKQNNNLNNTKSNYSAMEY</sequence>
<reference evidence="2 3" key="1">
    <citation type="submission" date="2016-08" db="EMBL/GenBank/DDBJ databases">
        <title>Genomes of anaerobic fungi encode conserved fungal cellulosomes for biomass hydrolysis.</title>
        <authorList>
            <consortium name="DOE Joint Genome Institute"/>
            <person name="Haitjema C.H."/>
            <person name="Gilmore S.P."/>
            <person name="Henske J.K."/>
            <person name="Solomon K.V."/>
            <person name="De Groot R."/>
            <person name="Kuo A."/>
            <person name="Mondo S.J."/>
            <person name="Salamov A.A."/>
            <person name="Labutti K."/>
            <person name="Zhao Z."/>
            <person name="Chiniquy J."/>
            <person name="Barry K."/>
            <person name="Brewer H.M."/>
            <person name="Purvine S.O."/>
            <person name="Wright A.T."/>
            <person name="Boxma B."/>
            <person name="Van Alen T."/>
            <person name="Hackstein J.H."/>
            <person name="Baker S.E."/>
            <person name="Grigoriev I.V."/>
            <person name="O'Malley M.A."/>
        </authorList>
    </citation>
    <scope>NUCLEOTIDE SEQUENCE [LARGE SCALE GENOMIC DNA]</scope>
    <source>
        <strain evidence="3">finn</strain>
    </source>
</reference>
<protein>
    <submittedName>
        <fullName evidence="2">Uncharacterized protein</fullName>
    </submittedName>
</protein>
<organism evidence="2 3">
    <name type="scientific">Piromyces finnis</name>
    <dbReference type="NCBI Taxonomy" id="1754191"/>
    <lineage>
        <taxon>Eukaryota</taxon>
        <taxon>Fungi</taxon>
        <taxon>Fungi incertae sedis</taxon>
        <taxon>Chytridiomycota</taxon>
        <taxon>Chytridiomycota incertae sedis</taxon>
        <taxon>Neocallimastigomycetes</taxon>
        <taxon>Neocallimastigales</taxon>
        <taxon>Neocallimastigaceae</taxon>
        <taxon>Piromyces</taxon>
    </lineage>
</organism>
<feature type="compositionally biased region" description="Low complexity" evidence="1">
    <location>
        <begin position="41"/>
        <end position="56"/>
    </location>
</feature>
<accession>A0A1Y1VP10</accession>
<evidence type="ECO:0000313" key="2">
    <source>
        <dbReference type="EMBL" id="ORX60110.1"/>
    </source>
</evidence>
<gene>
    <name evidence="2" type="ORF">BCR36DRAFT_579557</name>
</gene>
<evidence type="ECO:0000256" key="1">
    <source>
        <dbReference type="SAM" id="MobiDB-lite"/>
    </source>
</evidence>
<feature type="region of interest" description="Disordered" evidence="1">
    <location>
        <begin position="38"/>
        <end position="62"/>
    </location>
</feature>